<dbReference type="AlphaFoldDB" id="A0A210PR15"/>
<keyword evidence="15" id="KW-1185">Reference proteome</keyword>
<dbReference type="Pfam" id="PF05349">
    <property type="entry name" value="GATA-N"/>
    <property type="match status" value="1"/>
</dbReference>
<evidence type="ECO:0000256" key="7">
    <source>
        <dbReference type="ARBA" id="ARBA00023125"/>
    </source>
</evidence>
<evidence type="ECO:0000256" key="4">
    <source>
        <dbReference type="ARBA" id="ARBA00022771"/>
    </source>
</evidence>
<feature type="compositionally biased region" description="Polar residues" evidence="12">
    <location>
        <begin position="41"/>
        <end position="53"/>
    </location>
</feature>
<evidence type="ECO:0000256" key="10">
    <source>
        <dbReference type="ARBA" id="ARBA00023242"/>
    </source>
</evidence>
<feature type="compositionally biased region" description="Gly residues" evidence="12">
    <location>
        <begin position="455"/>
        <end position="465"/>
    </location>
</feature>
<evidence type="ECO:0000256" key="12">
    <source>
        <dbReference type="SAM" id="MobiDB-lite"/>
    </source>
</evidence>
<proteinExistence type="predicted"/>
<evidence type="ECO:0000256" key="2">
    <source>
        <dbReference type="ARBA" id="ARBA00022723"/>
    </source>
</evidence>
<keyword evidence="6" id="KW-0805">Transcription regulation</keyword>
<evidence type="ECO:0000313" key="15">
    <source>
        <dbReference type="Proteomes" id="UP000242188"/>
    </source>
</evidence>
<dbReference type="STRING" id="6573.A0A210PR15"/>
<dbReference type="CDD" id="cd00202">
    <property type="entry name" value="ZnF_GATA"/>
    <property type="match status" value="2"/>
</dbReference>
<dbReference type="PRINTS" id="PR00619">
    <property type="entry name" value="GATAZNFINGER"/>
</dbReference>
<feature type="region of interest" description="Disordered" evidence="12">
    <location>
        <begin position="34"/>
        <end position="53"/>
    </location>
</feature>
<evidence type="ECO:0000259" key="13">
    <source>
        <dbReference type="PROSITE" id="PS50114"/>
    </source>
</evidence>
<dbReference type="GO" id="GO:0000981">
    <property type="term" value="F:DNA-binding transcription factor activity, RNA polymerase II-specific"/>
    <property type="evidence" value="ECO:0007669"/>
    <property type="project" value="InterPro"/>
</dbReference>
<evidence type="ECO:0000256" key="9">
    <source>
        <dbReference type="ARBA" id="ARBA00023163"/>
    </source>
</evidence>
<feature type="domain" description="GATA-type" evidence="13">
    <location>
        <begin position="276"/>
        <end position="324"/>
    </location>
</feature>
<feature type="compositionally biased region" description="Polar residues" evidence="12">
    <location>
        <begin position="224"/>
        <end position="233"/>
    </location>
</feature>
<feature type="compositionally biased region" description="Basic and acidic residues" evidence="12">
    <location>
        <begin position="93"/>
        <end position="102"/>
    </location>
</feature>
<keyword evidence="2 11" id="KW-0479">Metal-binding</keyword>
<dbReference type="GO" id="GO:0005634">
    <property type="term" value="C:nucleus"/>
    <property type="evidence" value="ECO:0007669"/>
    <property type="project" value="UniProtKB-SubCell"/>
</dbReference>
<feature type="region of interest" description="Disordered" evidence="12">
    <location>
        <begin position="79"/>
        <end position="142"/>
    </location>
</feature>
<keyword evidence="4 11" id="KW-0863">Zinc-finger</keyword>
<gene>
    <name evidence="14" type="ORF">KP79_PYT23639</name>
</gene>
<dbReference type="InterPro" id="IPR008013">
    <property type="entry name" value="GATA_N"/>
</dbReference>
<feature type="region of interest" description="Disordered" evidence="12">
    <location>
        <begin position="530"/>
        <end position="555"/>
    </location>
</feature>
<organism evidence="14 15">
    <name type="scientific">Mizuhopecten yessoensis</name>
    <name type="common">Japanese scallop</name>
    <name type="synonym">Patinopecten yessoensis</name>
    <dbReference type="NCBI Taxonomy" id="6573"/>
    <lineage>
        <taxon>Eukaryota</taxon>
        <taxon>Metazoa</taxon>
        <taxon>Spiralia</taxon>
        <taxon>Lophotrochozoa</taxon>
        <taxon>Mollusca</taxon>
        <taxon>Bivalvia</taxon>
        <taxon>Autobranchia</taxon>
        <taxon>Pteriomorphia</taxon>
        <taxon>Pectinida</taxon>
        <taxon>Pectinoidea</taxon>
        <taxon>Pectinidae</taxon>
        <taxon>Mizuhopecten</taxon>
    </lineage>
</organism>
<name>A0A210PR15_MIZYE</name>
<dbReference type="GO" id="GO:0008270">
    <property type="term" value="F:zinc ion binding"/>
    <property type="evidence" value="ECO:0007669"/>
    <property type="project" value="UniProtKB-KW"/>
</dbReference>
<dbReference type="SMART" id="SM00401">
    <property type="entry name" value="ZnF_GATA"/>
    <property type="match status" value="2"/>
</dbReference>
<feature type="domain" description="GATA-type" evidence="13">
    <location>
        <begin position="367"/>
        <end position="420"/>
    </location>
</feature>
<sequence>MAHSELLWLNSENYLNRSKEERFDDRKIYNGIHSRAPLNGSGRSSLEAQSASSRGMLNFQENSPLLPCEDVEVFFNHLDRPLPNQHSPTEVRGQGRDSEPHHLTASTPDSNPKLSPDSMFQNSAMHSMSLPSGATAPTYHESPGANSFMHPAGASPVYVPTTRAVLPMQYVSNGGGQSVSTPSGSPAMWTMPPEASYSSSNSHPSVSPRFAFAPSPSSPISSPTARTDTSYNTPLARPSGLSPYPYMSPEFAWNYNMSLQQGLRRSAPDNQDYFADLEGRECVNCGAISTPLWRRDGTGHYLCNACGLYHKMNGINRPLIKPQRRLGDFGETYPSGPQYQTPDPSLQAFGAWTTGPKAIGKSRSASRRVGLSCANCHTTTTTLWRRNNEGEPVCNACGLYYKLHGVNRPLAMKKDGIQTRKRKPKSLAKNKSAPKSEQNDIKPALSPNNNNLSSGQGGHVTGSGHGTPSLNGTNVTALLGPTSGVTPLTAVGSEHSSLSSPVNLAAVNHYSSPSPPKAVPVKMESDLHGHGGHVSVGGIPHSDNSSLSTVAVGAN</sequence>
<dbReference type="Gene3D" id="3.30.50.10">
    <property type="entry name" value="Erythroid Transcription Factor GATA-1, subunit A"/>
    <property type="match status" value="2"/>
</dbReference>
<accession>A0A210PR15</accession>
<feature type="zinc finger region" description="GATA-type 2" evidence="11">
    <location>
        <begin position="373"/>
        <end position="397"/>
    </location>
</feature>
<dbReference type="OrthoDB" id="515401at2759"/>
<dbReference type="FunFam" id="3.30.50.10:FF:000001">
    <property type="entry name" value="GATA transcription factor (GATAd)"/>
    <property type="match status" value="1"/>
</dbReference>
<comment type="caution">
    <text evidence="14">The sequence shown here is derived from an EMBL/GenBank/DDBJ whole genome shotgun (WGS) entry which is preliminary data.</text>
</comment>
<dbReference type="PIRSF" id="PIRSF003027">
    <property type="entry name" value="TF_GATA-1/2/3"/>
    <property type="match status" value="1"/>
</dbReference>
<feature type="region of interest" description="Disordered" evidence="12">
    <location>
        <begin position="412"/>
        <end position="478"/>
    </location>
</feature>
<evidence type="ECO:0000256" key="8">
    <source>
        <dbReference type="ARBA" id="ARBA00023159"/>
    </source>
</evidence>
<dbReference type="GO" id="GO:0045944">
    <property type="term" value="P:positive regulation of transcription by RNA polymerase II"/>
    <property type="evidence" value="ECO:0007669"/>
    <property type="project" value="TreeGrafter"/>
</dbReference>
<evidence type="ECO:0000256" key="1">
    <source>
        <dbReference type="ARBA" id="ARBA00004123"/>
    </source>
</evidence>
<dbReference type="InterPro" id="IPR000679">
    <property type="entry name" value="Znf_GATA"/>
</dbReference>
<dbReference type="FunFam" id="3.30.50.10:FF:000032">
    <property type="entry name" value="Transcription factor GATA-3"/>
    <property type="match status" value="1"/>
</dbReference>
<feature type="zinc finger region" description="GATA-type 1" evidence="11">
    <location>
        <begin position="282"/>
        <end position="306"/>
    </location>
</feature>
<dbReference type="GO" id="GO:0000978">
    <property type="term" value="F:RNA polymerase II cis-regulatory region sequence-specific DNA binding"/>
    <property type="evidence" value="ECO:0007669"/>
    <property type="project" value="TreeGrafter"/>
</dbReference>
<feature type="region of interest" description="Disordered" evidence="12">
    <location>
        <begin position="198"/>
        <end position="236"/>
    </location>
</feature>
<dbReference type="EMBL" id="NEDP02005553">
    <property type="protein sequence ID" value="OWF38892.1"/>
    <property type="molecule type" value="Genomic_DNA"/>
</dbReference>
<reference evidence="14 15" key="1">
    <citation type="journal article" date="2017" name="Nat. Ecol. Evol.">
        <title>Scallop genome provides insights into evolution of bilaterian karyotype and development.</title>
        <authorList>
            <person name="Wang S."/>
            <person name="Zhang J."/>
            <person name="Jiao W."/>
            <person name="Li J."/>
            <person name="Xun X."/>
            <person name="Sun Y."/>
            <person name="Guo X."/>
            <person name="Huan P."/>
            <person name="Dong B."/>
            <person name="Zhang L."/>
            <person name="Hu X."/>
            <person name="Sun X."/>
            <person name="Wang J."/>
            <person name="Zhao C."/>
            <person name="Wang Y."/>
            <person name="Wang D."/>
            <person name="Huang X."/>
            <person name="Wang R."/>
            <person name="Lv J."/>
            <person name="Li Y."/>
            <person name="Zhang Z."/>
            <person name="Liu B."/>
            <person name="Lu W."/>
            <person name="Hui Y."/>
            <person name="Liang J."/>
            <person name="Zhou Z."/>
            <person name="Hou R."/>
            <person name="Li X."/>
            <person name="Liu Y."/>
            <person name="Li H."/>
            <person name="Ning X."/>
            <person name="Lin Y."/>
            <person name="Zhao L."/>
            <person name="Xing Q."/>
            <person name="Dou J."/>
            <person name="Li Y."/>
            <person name="Mao J."/>
            <person name="Guo H."/>
            <person name="Dou H."/>
            <person name="Li T."/>
            <person name="Mu C."/>
            <person name="Jiang W."/>
            <person name="Fu Q."/>
            <person name="Fu X."/>
            <person name="Miao Y."/>
            <person name="Liu J."/>
            <person name="Yu Q."/>
            <person name="Li R."/>
            <person name="Liao H."/>
            <person name="Li X."/>
            <person name="Kong Y."/>
            <person name="Jiang Z."/>
            <person name="Chourrout D."/>
            <person name="Li R."/>
            <person name="Bao Z."/>
        </authorList>
    </citation>
    <scope>NUCLEOTIDE SEQUENCE [LARGE SCALE GENOMIC DNA]</scope>
    <source>
        <strain evidence="14 15">PY_sf001</strain>
    </source>
</reference>
<feature type="compositionally biased region" description="Polar residues" evidence="12">
    <location>
        <begin position="104"/>
        <end position="132"/>
    </location>
</feature>
<dbReference type="PANTHER" id="PTHR10071">
    <property type="entry name" value="TRANSCRIPTION FACTOR GATA FAMILY MEMBER"/>
    <property type="match status" value="1"/>
</dbReference>
<comment type="subcellular location">
    <subcellularLocation>
        <location evidence="1">Nucleus</location>
    </subcellularLocation>
</comment>
<feature type="compositionally biased region" description="Low complexity" evidence="12">
    <location>
        <begin position="198"/>
        <end position="223"/>
    </location>
</feature>
<keyword evidence="3" id="KW-0677">Repeat</keyword>
<keyword evidence="7" id="KW-0238">DNA-binding</keyword>
<dbReference type="Proteomes" id="UP000242188">
    <property type="component" value="Unassembled WGS sequence"/>
</dbReference>
<evidence type="ECO:0000313" key="14">
    <source>
        <dbReference type="EMBL" id="OWF38892.1"/>
    </source>
</evidence>
<dbReference type="InterPro" id="IPR016374">
    <property type="entry name" value="TF_GATA-2/3"/>
</dbReference>
<dbReference type="GO" id="GO:0045165">
    <property type="term" value="P:cell fate commitment"/>
    <property type="evidence" value="ECO:0007669"/>
    <property type="project" value="TreeGrafter"/>
</dbReference>
<dbReference type="GO" id="GO:0000122">
    <property type="term" value="P:negative regulation of transcription by RNA polymerase II"/>
    <property type="evidence" value="ECO:0007669"/>
    <property type="project" value="TreeGrafter"/>
</dbReference>
<keyword evidence="8" id="KW-0010">Activator</keyword>
<evidence type="ECO:0000256" key="11">
    <source>
        <dbReference type="PIRSR" id="PIRSR003027-1"/>
    </source>
</evidence>
<dbReference type="Pfam" id="PF00320">
    <property type="entry name" value="GATA"/>
    <property type="match status" value="2"/>
</dbReference>
<dbReference type="SUPFAM" id="SSF57716">
    <property type="entry name" value="Glucocorticoid receptor-like (DNA-binding domain)"/>
    <property type="match status" value="2"/>
</dbReference>
<evidence type="ECO:0000256" key="3">
    <source>
        <dbReference type="ARBA" id="ARBA00022737"/>
    </source>
</evidence>
<keyword evidence="10" id="KW-0539">Nucleus</keyword>
<dbReference type="InterPro" id="IPR039355">
    <property type="entry name" value="Transcription_factor_GATA"/>
</dbReference>
<dbReference type="PANTHER" id="PTHR10071:SF281">
    <property type="entry name" value="BOX A-BINDING FACTOR-RELATED"/>
    <property type="match status" value="1"/>
</dbReference>
<protein>
    <submittedName>
        <fullName evidence="14">Transcription factor GATA-4</fullName>
    </submittedName>
</protein>
<dbReference type="PROSITE" id="PS00344">
    <property type="entry name" value="GATA_ZN_FINGER_1"/>
    <property type="match status" value="2"/>
</dbReference>
<evidence type="ECO:0000256" key="6">
    <source>
        <dbReference type="ARBA" id="ARBA00023015"/>
    </source>
</evidence>
<evidence type="ECO:0000256" key="5">
    <source>
        <dbReference type="ARBA" id="ARBA00022833"/>
    </source>
</evidence>
<keyword evidence="9" id="KW-0804">Transcription</keyword>
<keyword evidence="5 11" id="KW-0862">Zinc</keyword>
<dbReference type="PROSITE" id="PS50114">
    <property type="entry name" value="GATA_ZN_FINGER_2"/>
    <property type="match status" value="2"/>
</dbReference>
<dbReference type="InterPro" id="IPR013088">
    <property type="entry name" value="Znf_NHR/GATA"/>
</dbReference>
<feature type="compositionally biased region" description="Basic residues" evidence="12">
    <location>
        <begin position="419"/>
        <end position="428"/>
    </location>
</feature>